<dbReference type="SMART" id="SM00333">
    <property type="entry name" value="TUDOR"/>
    <property type="match status" value="2"/>
</dbReference>
<gene>
    <name evidence="6" type="primary">Tdrd1</name>
    <name evidence="6" type="ORF">G6Z75_0002299</name>
</gene>
<feature type="compositionally biased region" description="Polar residues" evidence="3">
    <location>
        <begin position="408"/>
        <end position="424"/>
    </location>
</feature>
<feature type="region of interest" description="Disordered" evidence="3">
    <location>
        <begin position="499"/>
        <end position="535"/>
    </location>
</feature>
<dbReference type="SUPFAM" id="SSF54928">
    <property type="entry name" value="RNA-binding domain, RBD"/>
    <property type="match status" value="1"/>
</dbReference>
<name>A0A836F5G3_9HYME</name>
<feature type="region of interest" description="Disordered" evidence="3">
    <location>
        <begin position="381"/>
        <end position="483"/>
    </location>
</feature>
<evidence type="ECO:0000256" key="3">
    <source>
        <dbReference type="SAM" id="MobiDB-lite"/>
    </source>
</evidence>
<feature type="compositionally biased region" description="Basic and acidic residues" evidence="3">
    <location>
        <begin position="460"/>
        <end position="481"/>
    </location>
</feature>
<evidence type="ECO:0000256" key="2">
    <source>
        <dbReference type="PROSITE-ProRule" id="PRU00176"/>
    </source>
</evidence>
<feature type="compositionally biased region" description="Basic and acidic residues" evidence="3">
    <location>
        <begin position="425"/>
        <end position="453"/>
    </location>
</feature>
<dbReference type="GO" id="GO:0003723">
    <property type="term" value="F:RNA binding"/>
    <property type="evidence" value="ECO:0007669"/>
    <property type="project" value="UniProtKB-UniRule"/>
</dbReference>
<dbReference type="PROSITE" id="PS50304">
    <property type="entry name" value="TUDOR"/>
    <property type="match status" value="2"/>
</dbReference>
<accession>A0A836F5G3</accession>
<organism evidence="6 7">
    <name type="scientific">Acromyrmex insinuator</name>
    <dbReference type="NCBI Taxonomy" id="230686"/>
    <lineage>
        <taxon>Eukaryota</taxon>
        <taxon>Metazoa</taxon>
        <taxon>Ecdysozoa</taxon>
        <taxon>Arthropoda</taxon>
        <taxon>Hexapoda</taxon>
        <taxon>Insecta</taxon>
        <taxon>Pterygota</taxon>
        <taxon>Neoptera</taxon>
        <taxon>Endopterygota</taxon>
        <taxon>Hymenoptera</taxon>
        <taxon>Apocrita</taxon>
        <taxon>Aculeata</taxon>
        <taxon>Formicoidea</taxon>
        <taxon>Formicidae</taxon>
        <taxon>Myrmicinae</taxon>
        <taxon>Acromyrmex</taxon>
    </lineage>
</organism>
<dbReference type="PANTHER" id="PTHR16442">
    <property type="entry name" value="RING FINGER PROTEIN 17"/>
    <property type="match status" value="1"/>
</dbReference>
<dbReference type="SUPFAM" id="SSF63748">
    <property type="entry name" value="Tudor/PWWP/MBT"/>
    <property type="match status" value="2"/>
</dbReference>
<dbReference type="CDD" id="cd00590">
    <property type="entry name" value="RRM_SF"/>
    <property type="match status" value="1"/>
</dbReference>
<dbReference type="Pfam" id="PF00076">
    <property type="entry name" value="RRM_1"/>
    <property type="match status" value="1"/>
</dbReference>
<dbReference type="Gene3D" id="2.30.30.140">
    <property type="match status" value="2"/>
</dbReference>
<dbReference type="EMBL" id="JAANHZ010000254">
    <property type="protein sequence ID" value="KAG5313287.1"/>
    <property type="molecule type" value="Genomic_DNA"/>
</dbReference>
<protein>
    <submittedName>
        <fullName evidence="6">TDRD1 protein</fullName>
    </submittedName>
</protein>
<feature type="compositionally biased region" description="Polar residues" evidence="3">
    <location>
        <begin position="503"/>
        <end position="517"/>
    </location>
</feature>
<dbReference type="AlphaFoldDB" id="A0A836F5G3"/>
<dbReference type="InterPro" id="IPR012677">
    <property type="entry name" value="Nucleotide-bd_a/b_plait_sf"/>
</dbReference>
<dbReference type="SMART" id="SM00360">
    <property type="entry name" value="RRM"/>
    <property type="match status" value="1"/>
</dbReference>
<proteinExistence type="predicted"/>
<dbReference type="Pfam" id="PF00567">
    <property type="entry name" value="TUDOR"/>
    <property type="match status" value="2"/>
</dbReference>
<dbReference type="Gene3D" id="3.30.70.330">
    <property type="match status" value="1"/>
</dbReference>
<evidence type="ECO:0000313" key="6">
    <source>
        <dbReference type="EMBL" id="KAG5313287.1"/>
    </source>
</evidence>
<evidence type="ECO:0000259" key="4">
    <source>
        <dbReference type="PROSITE" id="PS50102"/>
    </source>
</evidence>
<evidence type="ECO:0000259" key="5">
    <source>
        <dbReference type="PROSITE" id="PS50304"/>
    </source>
</evidence>
<dbReference type="Proteomes" id="UP000667349">
    <property type="component" value="Unassembled WGS sequence"/>
</dbReference>
<dbReference type="InterPro" id="IPR002999">
    <property type="entry name" value="Tudor"/>
</dbReference>
<feature type="domain" description="RRM" evidence="4">
    <location>
        <begin position="16"/>
        <end position="86"/>
    </location>
</feature>
<comment type="caution">
    <text evidence="6">The sequence shown here is derived from an EMBL/GenBank/DDBJ whole genome shotgun (WGS) entry which is preliminary data.</text>
</comment>
<feature type="non-terminal residue" evidence="6">
    <location>
        <position position="1"/>
    </location>
</feature>
<dbReference type="InterPro" id="IPR000504">
    <property type="entry name" value="RRM_dom"/>
</dbReference>
<feature type="non-terminal residue" evidence="6">
    <location>
        <position position="1050"/>
    </location>
</feature>
<sequence length="1050" mass="121026">MNAEQMPGVDRMDAEYTIYVRNLPIELNEDGIKDIFSQYGKIKEMFHPRCATWTYVTYGTYREAELAMRELHEKKPLCLKVALAKENSRREEHFEKMKVIDTADSPPPIHNDIKYQNVDHGQPTHTFHKHVMPHITVPCSFPNYESLSSLSSCSQTYGTYELEDPYMSTNKLWTRGIITVTPDGKRHVSLGRGYTLYEYPEPHPKVEEYISNIYEQRKNGLYEYSKDKFKNEVQNCSVCSTKTTKHCEKCQAYSYIYKKFFAKLIYFQLKMALVEEINDISSLQINQDANQIKKTISNVDKQIKSGDVKLRRPNTFSVMQIENSNNTSENINEHENNIEATYKSINNIKDKHISASQRVSNINEFQTKMADQPVVNATNTKEFSQQHRLRGHNNTNESIDQSKKKNGCSPTSFSRNQYSRNYQNDSKKTNLKERHDNNSNIRDKTYNNDRNDSQRNSFQSDKDSDYNGRENTNRNGSEKISVRMLTLNSEKTIIVEVEEEQSTAKNLSSSTESVSNGTKKKLLPQKKVPPNKSTNPSTIQISSILDALADLTQNSSELQIDGFIQFFESTQKNVYSVTLLPQVFSTEVTMIFEDIQEECSKIQIPADYKPKAEELVCMNHNYEFTSIVNENSNKQKSLEIQIYVNSEVIQAVLKTWKPTNLSNFELKNGSKICLTSYRNHYCMFARSLEEVDVEYYNNVMQSVAQYAQTAPYLTEPPSDKEVVIAPFEEDGNNYRAMVLKTQNNKAQIVYIDFGNLTEIDIKDLKVMPYHSQQQSCAVKVILKDVPRDVPMNQEVDMYLRHISGTEVPLICTFEGLSKDGVRLTIADTGECVNDKINQLLIPGWKQANNNEFFTDNTCYMFNDIKLASLGHVGDTVNALVVYVAKEDVTSYMIGPEDFELMTHIFEVMPAMLKEYCEKMEYYIPRTQELCLALYDGIWYRAVCLNPKESHRTAQIFFIDYGNIELVEHKDIRLMPKDFILPRAFANMCNLVNLGPVDHNGQYSEAVQKKLKELITENSFIKIKIVEYSEDGYYKIEVPEVRAMLIKHGLV</sequence>
<dbReference type="PROSITE" id="PS50102">
    <property type="entry name" value="RRM"/>
    <property type="match status" value="1"/>
</dbReference>
<evidence type="ECO:0000313" key="7">
    <source>
        <dbReference type="Proteomes" id="UP000667349"/>
    </source>
</evidence>
<dbReference type="PANTHER" id="PTHR16442:SF1">
    <property type="entry name" value="RING FINGER PROTEIN 17"/>
    <property type="match status" value="1"/>
</dbReference>
<dbReference type="InterPro" id="IPR035979">
    <property type="entry name" value="RBD_domain_sf"/>
</dbReference>
<reference evidence="6" key="1">
    <citation type="submission" date="2020-02" db="EMBL/GenBank/DDBJ databases">
        <title>Relaxed selection underlies rapid genomic changes in the transitions from sociality to social parasitism in ants.</title>
        <authorList>
            <person name="Bi X."/>
        </authorList>
    </citation>
    <scope>NUCLEOTIDE SEQUENCE</scope>
    <source>
        <strain evidence="6">BGI-DK2013a</strain>
        <tissue evidence="6">Whole body</tissue>
    </source>
</reference>
<feature type="domain" description="Tudor" evidence="5">
    <location>
        <begin position="716"/>
        <end position="774"/>
    </location>
</feature>
<feature type="domain" description="Tudor" evidence="5">
    <location>
        <begin position="923"/>
        <end position="981"/>
    </location>
</feature>
<evidence type="ECO:0000256" key="1">
    <source>
        <dbReference type="ARBA" id="ARBA00022884"/>
    </source>
</evidence>
<keyword evidence="7" id="KW-1185">Reference proteome</keyword>
<keyword evidence="1 2" id="KW-0694">RNA-binding</keyword>